<proteinExistence type="predicted"/>
<dbReference type="EMBL" id="BAABHK010000002">
    <property type="protein sequence ID" value="GAA4622455.1"/>
    <property type="molecule type" value="Genomic_DNA"/>
</dbReference>
<dbReference type="RefSeq" id="WP_345429885.1">
    <property type="nucleotide sequence ID" value="NZ_BAABHK010000002.1"/>
</dbReference>
<keyword evidence="2" id="KW-1185">Reference proteome</keyword>
<evidence type="ECO:0000313" key="2">
    <source>
        <dbReference type="Proteomes" id="UP001501442"/>
    </source>
</evidence>
<organism evidence="1 2">
    <name type="scientific">Actinoallomurus vinaceus</name>
    <dbReference type="NCBI Taxonomy" id="1080074"/>
    <lineage>
        <taxon>Bacteria</taxon>
        <taxon>Bacillati</taxon>
        <taxon>Actinomycetota</taxon>
        <taxon>Actinomycetes</taxon>
        <taxon>Streptosporangiales</taxon>
        <taxon>Thermomonosporaceae</taxon>
        <taxon>Actinoallomurus</taxon>
    </lineage>
</organism>
<comment type="caution">
    <text evidence="1">The sequence shown here is derived from an EMBL/GenBank/DDBJ whole genome shotgun (WGS) entry which is preliminary data.</text>
</comment>
<dbReference type="Proteomes" id="UP001501442">
    <property type="component" value="Unassembled WGS sequence"/>
</dbReference>
<sequence length="66" mass="7243">MGRLHPSGDGCVLVGSTSNPTMYAQEWLANVPFDFRVEGGPELRAALATRLTGALADHPRQRHRRT</sequence>
<gene>
    <name evidence="1" type="ORF">GCM10023196_014740</name>
</gene>
<name>A0ABP8U515_9ACTN</name>
<protein>
    <submittedName>
        <fullName evidence="1">Uncharacterized protein</fullName>
    </submittedName>
</protein>
<reference evidence="2" key="1">
    <citation type="journal article" date="2019" name="Int. J. Syst. Evol. Microbiol.">
        <title>The Global Catalogue of Microorganisms (GCM) 10K type strain sequencing project: providing services to taxonomists for standard genome sequencing and annotation.</title>
        <authorList>
            <consortium name="The Broad Institute Genomics Platform"/>
            <consortium name="The Broad Institute Genome Sequencing Center for Infectious Disease"/>
            <person name="Wu L."/>
            <person name="Ma J."/>
        </authorList>
    </citation>
    <scope>NUCLEOTIDE SEQUENCE [LARGE SCALE GENOMIC DNA]</scope>
    <source>
        <strain evidence="2">JCM 17939</strain>
    </source>
</reference>
<accession>A0ABP8U515</accession>
<evidence type="ECO:0000313" key="1">
    <source>
        <dbReference type="EMBL" id="GAA4622455.1"/>
    </source>
</evidence>